<dbReference type="Pfam" id="PF07885">
    <property type="entry name" value="Ion_trans_2"/>
    <property type="match status" value="1"/>
</dbReference>
<feature type="transmembrane region" description="Helical" evidence="2">
    <location>
        <begin position="22"/>
        <end position="42"/>
    </location>
</feature>
<keyword evidence="4" id="KW-0407">Ion channel</keyword>
<proteinExistence type="predicted"/>
<accession>A0AAW6R5P5</accession>
<dbReference type="SUPFAM" id="SSF81324">
    <property type="entry name" value="Voltage-gated potassium channels"/>
    <property type="match status" value="1"/>
</dbReference>
<dbReference type="GO" id="GO:0006813">
    <property type="term" value="P:potassium ion transport"/>
    <property type="evidence" value="ECO:0007669"/>
    <property type="project" value="InterPro"/>
</dbReference>
<keyword evidence="2" id="KW-0812">Transmembrane</keyword>
<dbReference type="PANTHER" id="PTHR43833:SF9">
    <property type="entry name" value="POTASSIUM CHANNEL PROTEIN YUGO-RELATED"/>
    <property type="match status" value="1"/>
</dbReference>
<keyword evidence="4" id="KW-0406">Ion transport</keyword>
<feature type="transmembrane region" description="Helical" evidence="2">
    <location>
        <begin position="85"/>
        <end position="110"/>
    </location>
</feature>
<sequence length="289" mass="30760">MQQTGLGLINVPERAQNPVRAIGIRVAIAVGVISIATAVVYVDRDAYSHALDAPLTLLDCLYYVTVSLSTTGYGDIAPMTPGARVVNVLVVTPLRVLFLVVLIGTTLEVLTERSRRAWRIQRWRHNLRDHHVIVGFGTKGRSAARALIDAGVDTANLVVVDSDPNALDAAESLNLVAVRGDATRREVLKLAEVGAARAILIAVHSDATAVLITLTARQLSPGANIAGVVRDAQNVSLLRRSGADTVVVSAATAGRLMGIATRTPHVVEVVDDLLTPGTRLSMVDRPEDR</sequence>
<keyword evidence="2" id="KW-1133">Transmembrane helix</keyword>
<dbReference type="PROSITE" id="PS51201">
    <property type="entry name" value="RCK_N"/>
    <property type="match status" value="1"/>
</dbReference>
<comment type="subcellular location">
    <subcellularLocation>
        <location evidence="1">Cell membrane</location>
        <topology evidence="1">Multi-pass membrane protein</topology>
    </subcellularLocation>
</comment>
<keyword evidence="2" id="KW-0472">Membrane</keyword>
<dbReference type="Gene3D" id="1.10.287.70">
    <property type="match status" value="1"/>
</dbReference>
<dbReference type="RefSeq" id="WP_005197091.1">
    <property type="nucleotide sequence ID" value="NZ_CP136136.1"/>
</dbReference>
<dbReference type="InterPro" id="IPR050721">
    <property type="entry name" value="Trk_Ktr_HKT_K-transport"/>
</dbReference>
<reference evidence="4" key="1">
    <citation type="submission" date="2023-04" db="EMBL/GenBank/DDBJ databases">
        <title>Characterization and analysis of the complete genome of Gordonia rubripertincta 112, the degrader of aromatic and aliphatic compounds.</title>
        <authorList>
            <person name="Frantsuzova E."/>
            <person name="Bogun A."/>
            <person name="Delegan Y."/>
        </authorList>
    </citation>
    <scope>NUCLEOTIDE SEQUENCE</scope>
    <source>
        <strain evidence="4">112</strain>
    </source>
</reference>
<dbReference type="EMBL" id="JARUXG010000001">
    <property type="protein sequence ID" value="MDG6779913.1"/>
    <property type="molecule type" value="Genomic_DNA"/>
</dbReference>
<dbReference type="InterPro" id="IPR003148">
    <property type="entry name" value="RCK_N"/>
</dbReference>
<protein>
    <submittedName>
        <fullName evidence="4">Potassium channel family protein</fullName>
    </submittedName>
</protein>
<dbReference type="SUPFAM" id="SSF51735">
    <property type="entry name" value="NAD(P)-binding Rossmann-fold domains"/>
    <property type="match status" value="1"/>
</dbReference>
<organism evidence="4">
    <name type="scientific">Gordonia rubripertincta</name>
    <name type="common">Rhodococcus corallinus</name>
    <dbReference type="NCBI Taxonomy" id="36822"/>
    <lineage>
        <taxon>Bacteria</taxon>
        <taxon>Bacillati</taxon>
        <taxon>Actinomycetota</taxon>
        <taxon>Actinomycetes</taxon>
        <taxon>Mycobacteriales</taxon>
        <taxon>Gordoniaceae</taxon>
        <taxon>Gordonia</taxon>
    </lineage>
</organism>
<feature type="domain" description="RCK N-terminal" evidence="3">
    <location>
        <begin position="128"/>
        <end position="248"/>
    </location>
</feature>
<dbReference type="Pfam" id="PF02254">
    <property type="entry name" value="TrkA_N"/>
    <property type="match status" value="1"/>
</dbReference>
<dbReference type="AlphaFoldDB" id="A0AAW6R5P5"/>
<name>A0AAW6R5P5_GORRU</name>
<dbReference type="InterPro" id="IPR036291">
    <property type="entry name" value="NAD(P)-bd_dom_sf"/>
</dbReference>
<evidence type="ECO:0000256" key="1">
    <source>
        <dbReference type="ARBA" id="ARBA00004651"/>
    </source>
</evidence>
<evidence type="ECO:0000256" key="2">
    <source>
        <dbReference type="SAM" id="Phobius"/>
    </source>
</evidence>
<evidence type="ECO:0000313" key="4">
    <source>
        <dbReference type="EMBL" id="MDG6779913.1"/>
    </source>
</evidence>
<dbReference type="InterPro" id="IPR013099">
    <property type="entry name" value="K_chnl_dom"/>
</dbReference>
<comment type="caution">
    <text evidence="4">The sequence shown here is derived from an EMBL/GenBank/DDBJ whole genome shotgun (WGS) entry which is preliminary data.</text>
</comment>
<dbReference type="PANTHER" id="PTHR43833">
    <property type="entry name" value="POTASSIUM CHANNEL PROTEIN 2-RELATED-RELATED"/>
    <property type="match status" value="1"/>
</dbReference>
<evidence type="ECO:0000259" key="3">
    <source>
        <dbReference type="PROSITE" id="PS51201"/>
    </source>
</evidence>
<dbReference type="Gene3D" id="3.40.50.720">
    <property type="entry name" value="NAD(P)-binding Rossmann-like Domain"/>
    <property type="match status" value="1"/>
</dbReference>
<gene>
    <name evidence="4" type="ORF">QBL07_03615</name>
</gene>
<dbReference type="GO" id="GO:0005886">
    <property type="term" value="C:plasma membrane"/>
    <property type="evidence" value="ECO:0007669"/>
    <property type="project" value="UniProtKB-SubCell"/>
</dbReference>
<keyword evidence="4" id="KW-0813">Transport</keyword>
<dbReference type="GO" id="GO:0034220">
    <property type="term" value="P:monoatomic ion transmembrane transport"/>
    <property type="evidence" value="ECO:0007669"/>
    <property type="project" value="UniProtKB-KW"/>
</dbReference>